<keyword evidence="6" id="KW-0862">Zinc</keyword>
<keyword evidence="6" id="KW-0479">Metal-binding</keyword>
<accession>A0A8B8P3R7</accession>
<dbReference type="InterPro" id="IPR013087">
    <property type="entry name" value="Znf_C2H2_type"/>
</dbReference>
<evidence type="ECO:0000256" key="7">
    <source>
        <dbReference type="SAM" id="MobiDB-lite"/>
    </source>
</evidence>
<keyword evidence="2" id="KW-0158">Chromosome</keyword>
<dbReference type="GeneID" id="115740138"/>
<feature type="region of interest" description="Disordered" evidence="7">
    <location>
        <begin position="81"/>
        <end position="101"/>
    </location>
</feature>
<protein>
    <submittedName>
        <fullName evidence="13 14 16 17">Histone-lysine N-methyltransferase SUVR5</fullName>
    </submittedName>
</protein>
<dbReference type="Pfam" id="PF18868">
    <property type="entry name" value="zf-C2H2_3rep"/>
    <property type="match status" value="1"/>
</dbReference>
<dbReference type="PROSITE" id="PS00028">
    <property type="entry name" value="ZINC_FINGER_C2H2_1"/>
    <property type="match status" value="3"/>
</dbReference>
<dbReference type="InterPro" id="IPR001214">
    <property type="entry name" value="SET_dom"/>
</dbReference>
<dbReference type="RefSeq" id="XP_030529403.1">
    <property type="nucleotide sequence ID" value="XM_030673543.1"/>
</dbReference>
<dbReference type="SMART" id="SM00317">
    <property type="entry name" value="SET"/>
    <property type="match status" value="1"/>
</dbReference>
<dbReference type="InterPro" id="IPR007728">
    <property type="entry name" value="Pre-SET_dom"/>
</dbReference>
<dbReference type="KEGG" id="rarg:115740138"/>
<reference evidence="12 16" key="2">
    <citation type="submission" date="2025-05" db="UniProtKB">
        <authorList>
            <consortium name="RefSeq"/>
        </authorList>
    </citation>
    <scope>NUCLEOTIDE SEQUENCE [LARGE SCALE GENOMIC DNA]</scope>
    <source>
        <tissue evidence="16 17">Leaf</tissue>
    </source>
</reference>
<evidence type="ECO:0000313" key="17">
    <source>
        <dbReference type="RefSeq" id="XP_048134514.1"/>
    </source>
</evidence>
<dbReference type="SMART" id="SM00355">
    <property type="entry name" value="ZnF_C2H2"/>
    <property type="match status" value="4"/>
</dbReference>
<dbReference type="PROSITE" id="PS50867">
    <property type="entry name" value="PRE_SET"/>
    <property type="match status" value="1"/>
</dbReference>
<feature type="region of interest" description="Disordered" evidence="7">
    <location>
        <begin position="936"/>
        <end position="957"/>
    </location>
</feature>
<sequence length="1516" mass="170721">MEWLPCANLQHAGKTDCSQQILGTDAVHDGESVHLESEKRVQASDSRVDAVFFTVDGKGNDVQVGGEGGVHHTCDLEDQLGGASQSDCSMDDPKASSGSLDFEESNVNEQSYCTESLLALENSQIIVDTIESELPSNNRDGDSSVSEPKWLEGDESLALWVKWRGKWQAGIRCERADWPLSTLKAKPTRERKKYFVIFFPHTRNYSWADMLLVRPISEFPEPIAHRTHKAGIKTVKDLTVARRFIMRKLAVGMLNIVDQLHIEALIEAAKDVLVWKEFAREASHCTGYTDLGRMLLKLHTMILQSYISSEWLQHAFTSWAQRCQKADSAETIEMLTEELFDSVLWKEVNSLEAPMQPLLNSQWRTWKHDVTKLFSMSHPEFTSANIDNRVNGDPIVPNLQMNRKRPKLEIRRADAHASQIESKGSHEAATVEIDSEFFNSRDTVNGAALMSEPHQHEPLGVGGEAIASHGNVAEWDKIVVEGKPGDSIQANDIGLNLTKAVEMTPVNEMSSKKALFTGGKSRQCEAFIESKGRQCVRSANEGDVYCCVHLASRFLGSSARAERTPPVETPPCQGTTVLGTKCKHRSLPGSTFCKKHRPQTDRTKSSVPLENSHKRKHEESVWRSENVYSRGVEVGRVQSLVRAEPVAVALSTGKGLGEMPEHSGRNFNGMEAGPCCIGLSSPDKNEQCMDNPSRYSLYCDKHLPSWLKRARNGKSRIISKEVFLELLGDCSSEEQKIHLHKACELFFRLFKSILSLRNPVPMEVQFQWALSEASKNLRVGEFLMKLVCSEKERLTRIWGCGATEDGQDILPEMEEESMLPLVDGGSNDDEKAIKCKICSEEFVSDQVLGSHWMDRHKKEAQWLFRGYACAICLDSYTNKKVLETHVQERHHVQFVEQCKLLQCIPCGSHFGNTEELWSHVLSVHPSEFRLSKVAQQPNPSAVEDIPSKPEPAHLASTDNNTVKASGVRKFVCRFCGLKFNLLPDLGRHHQAAHMGPSLASSRPSKKGVRYYAYQMKSGRLSRPRFKKALGAASYRIRNRASLKKRIQASKSLSSMVTNLQPHVTEVARYTRLAESECSRIAQILFSHIQKTKCRPNNLEVLSIARSACCKYGIKASFERMYGVLPERFYLKAAKLCSENNIHVSWHLDDFVCPNGCKPEDGPHVLSSLIPLSKGNVDHSSRHLAEHLDDEWEVDESHCVIESQQLKSRTLQNAIVLCEDISFGRESVPIACVVDEWLLDSLHVVGTEGQNTICSMPWESFTYVTKPVVDQSAAFETESLQFGCTCKDFSCRQEACDHVYLFNNDNEDAKDIYGRSMRGRFPYDEFGRIILEEGYLVYECNRMCHCSKTCHNRVLQRGVWVKLEVFRTDKKGWAIRAGEAISRGTFVCEYIGEVLDDLEADNRRKRYNGKEGGSFLYDINSHINDTSRLIEEEVKYVIDATKYGNVSRFINHSCSPNLSNHRVLVESMESHRAHIGFYASQDIASGEELTYDYRYEVIPGEGAPCHCEASNCCGRLY</sequence>
<dbReference type="Pfam" id="PF05033">
    <property type="entry name" value="Pre-SET"/>
    <property type="match status" value="1"/>
</dbReference>
<evidence type="ECO:0000313" key="18">
    <source>
        <dbReference type="RefSeq" id="XP_048134519.1"/>
    </source>
</evidence>
<reference evidence="15" key="1">
    <citation type="submission" date="2025-04" db="UniProtKB">
        <authorList>
            <consortium name="RefSeq"/>
        </authorList>
    </citation>
    <scope>IDENTIFICATION</scope>
</reference>
<dbReference type="InterPro" id="IPR003616">
    <property type="entry name" value="Post-SET_dom"/>
</dbReference>
<evidence type="ECO:0000313" key="14">
    <source>
        <dbReference type="RefSeq" id="XP_030529404.1"/>
    </source>
</evidence>
<evidence type="ECO:0000256" key="5">
    <source>
        <dbReference type="ARBA" id="ARBA00022691"/>
    </source>
</evidence>
<keyword evidence="3" id="KW-0489">Methyltransferase</keyword>
<dbReference type="Proteomes" id="UP000827889">
    <property type="component" value="Chromosome 1"/>
</dbReference>
<name>A0A8B8P3R7_9MYRT</name>
<dbReference type="PROSITE" id="PS50280">
    <property type="entry name" value="SET"/>
    <property type="match status" value="1"/>
</dbReference>
<dbReference type="PANTHER" id="PTHR47325">
    <property type="entry name" value="HISTONE-LYSINE N-METHYLTRANSFERASE SUVR5"/>
    <property type="match status" value="1"/>
</dbReference>
<feature type="domain" description="SET" evidence="9">
    <location>
        <begin position="1360"/>
        <end position="1493"/>
    </location>
</feature>
<dbReference type="InterPro" id="IPR040689">
    <property type="entry name" value="SUVR5_Znf-C2H2_3rpt"/>
</dbReference>
<organism evidence="12 15">
    <name type="scientific">Rhodamnia argentea</name>
    <dbReference type="NCBI Taxonomy" id="178133"/>
    <lineage>
        <taxon>Eukaryota</taxon>
        <taxon>Viridiplantae</taxon>
        <taxon>Streptophyta</taxon>
        <taxon>Embryophyta</taxon>
        <taxon>Tracheophyta</taxon>
        <taxon>Spermatophyta</taxon>
        <taxon>Magnoliopsida</taxon>
        <taxon>eudicotyledons</taxon>
        <taxon>Gunneridae</taxon>
        <taxon>Pentapetalae</taxon>
        <taxon>rosids</taxon>
        <taxon>malvids</taxon>
        <taxon>Myrtales</taxon>
        <taxon>Myrtaceae</taxon>
        <taxon>Myrtoideae</taxon>
        <taxon>Myrteae</taxon>
        <taxon>Australasian group</taxon>
        <taxon>Rhodamnia</taxon>
    </lineage>
</organism>
<comment type="subcellular location">
    <subcellularLocation>
        <location evidence="1">Chromosome</location>
    </subcellularLocation>
</comment>
<evidence type="ECO:0000256" key="3">
    <source>
        <dbReference type="ARBA" id="ARBA00022603"/>
    </source>
</evidence>
<evidence type="ECO:0000313" key="13">
    <source>
        <dbReference type="RefSeq" id="XP_030529403.1"/>
    </source>
</evidence>
<keyword evidence="6" id="KW-0863">Zinc-finger</keyword>
<dbReference type="RefSeq" id="XP_030529404.1">
    <property type="nucleotide sequence ID" value="XM_030673544.1"/>
</dbReference>
<dbReference type="InterPro" id="IPR046341">
    <property type="entry name" value="SET_dom_sf"/>
</dbReference>
<dbReference type="RefSeq" id="XP_048134514.1">
    <property type="nucleotide sequence ID" value="XM_048278557.1"/>
</dbReference>
<proteinExistence type="predicted"/>
<dbReference type="GO" id="GO:0005634">
    <property type="term" value="C:nucleus"/>
    <property type="evidence" value="ECO:0007669"/>
    <property type="project" value="InterPro"/>
</dbReference>
<dbReference type="GO" id="GO:0005694">
    <property type="term" value="C:chromosome"/>
    <property type="evidence" value="ECO:0007669"/>
    <property type="project" value="UniProtKB-SubCell"/>
</dbReference>
<evidence type="ECO:0000256" key="1">
    <source>
        <dbReference type="ARBA" id="ARBA00004286"/>
    </source>
</evidence>
<evidence type="ECO:0000259" key="8">
    <source>
        <dbReference type="PROSITE" id="PS50157"/>
    </source>
</evidence>
<keyword evidence="12" id="KW-1185">Reference proteome</keyword>
<keyword evidence="5" id="KW-0949">S-adenosyl-L-methionine</keyword>
<dbReference type="GO" id="GO:0042054">
    <property type="term" value="F:histone methyltransferase activity"/>
    <property type="evidence" value="ECO:0007669"/>
    <property type="project" value="InterPro"/>
</dbReference>
<evidence type="ECO:0000313" key="16">
    <source>
        <dbReference type="RefSeq" id="XP_048134509.1"/>
    </source>
</evidence>
<evidence type="ECO:0000256" key="6">
    <source>
        <dbReference type="PROSITE-ProRule" id="PRU00042"/>
    </source>
</evidence>
<dbReference type="Gene3D" id="3.30.160.60">
    <property type="entry name" value="Classic Zinc Finger"/>
    <property type="match status" value="1"/>
</dbReference>
<dbReference type="PROSITE" id="PS50157">
    <property type="entry name" value="ZINC_FINGER_C2H2_2"/>
    <property type="match status" value="2"/>
</dbReference>
<dbReference type="PROSITE" id="PS50868">
    <property type="entry name" value="POST_SET"/>
    <property type="match status" value="1"/>
</dbReference>
<dbReference type="OrthoDB" id="308383at2759"/>
<dbReference type="RefSeq" id="XP_030529406.1">
    <property type="nucleotide sequence ID" value="XM_030673546.1"/>
</dbReference>
<dbReference type="RefSeq" id="XP_048134509.1">
    <property type="nucleotide sequence ID" value="XM_048278552.1"/>
</dbReference>
<gene>
    <name evidence="13 14 15 16 17 18" type="primary">LOC115740138</name>
</gene>
<dbReference type="CDD" id="cd10538">
    <property type="entry name" value="SET_SETDB-like"/>
    <property type="match status" value="1"/>
</dbReference>
<dbReference type="SUPFAM" id="SSF82199">
    <property type="entry name" value="SET domain"/>
    <property type="match status" value="1"/>
</dbReference>
<dbReference type="RefSeq" id="XP_048134519.1">
    <property type="nucleotide sequence ID" value="XM_048278562.1"/>
</dbReference>
<feature type="domain" description="Post-SET" evidence="11">
    <location>
        <begin position="1500"/>
        <end position="1516"/>
    </location>
</feature>
<evidence type="ECO:0000259" key="11">
    <source>
        <dbReference type="PROSITE" id="PS50868"/>
    </source>
</evidence>
<dbReference type="Pfam" id="PF00856">
    <property type="entry name" value="SET"/>
    <property type="match status" value="1"/>
</dbReference>
<evidence type="ECO:0000313" key="12">
    <source>
        <dbReference type="Proteomes" id="UP000827889"/>
    </source>
</evidence>
<dbReference type="GO" id="GO:0008270">
    <property type="term" value="F:zinc ion binding"/>
    <property type="evidence" value="ECO:0007669"/>
    <property type="project" value="UniProtKB-KW"/>
</dbReference>
<feature type="domain" description="C2H2-type" evidence="8">
    <location>
        <begin position="970"/>
        <end position="998"/>
    </location>
</feature>
<feature type="domain" description="C2H2-type" evidence="8">
    <location>
        <begin position="901"/>
        <end position="929"/>
    </location>
</feature>
<dbReference type="Gene3D" id="2.170.270.10">
    <property type="entry name" value="SET domain"/>
    <property type="match status" value="1"/>
</dbReference>
<feature type="region of interest" description="Disordered" evidence="7">
    <location>
        <begin position="593"/>
        <end position="617"/>
    </location>
</feature>
<evidence type="ECO:0000313" key="15">
    <source>
        <dbReference type="RefSeq" id="XP_030529406.1"/>
    </source>
</evidence>
<dbReference type="PANTHER" id="PTHR47325:SF1">
    <property type="entry name" value="HISTONE-LYSINE N-METHYLTRANSFERASE SUVR5"/>
    <property type="match status" value="1"/>
</dbReference>
<keyword evidence="4" id="KW-0808">Transferase</keyword>
<evidence type="ECO:0000259" key="10">
    <source>
        <dbReference type="PROSITE" id="PS50867"/>
    </source>
</evidence>
<dbReference type="SMART" id="SM00468">
    <property type="entry name" value="PreSET"/>
    <property type="match status" value="1"/>
</dbReference>
<evidence type="ECO:0000259" key="9">
    <source>
        <dbReference type="PROSITE" id="PS50280"/>
    </source>
</evidence>
<dbReference type="GO" id="GO:0032259">
    <property type="term" value="P:methylation"/>
    <property type="evidence" value="ECO:0007669"/>
    <property type="project" value="UniProtKB-KW"/>
</dbReference>
<evidence type="ECO:0000256" key="4">
    <source>
        <dbReference type="ARBA" id="ARBA00022679"/>
    </source>
</evidence>
<feature type="domain" description="Pre-SET" evidence="10">
    <location>
        <begin position="1281"/>
        <end position="1357"/>
    </location>
</feature>
<evidence type="ECO:0000256" key="2">
    <source>
        <dbReference type="ARBA" id="ARBA00022454"/>
    </source>
</evidence>